<keyword evidence="3" id="KW-1003">Cell membrane</keyword>
<evidence type="ECO:0000256" key="1">
    <source>
        <dbReference type="ARBA" id="ARBA00004651"/>
    </source>
</evidence>
<keyword evidence="9" id="KW-1185">Reference proteome</keyword>
<keyword evidence="6 7" id="KW-0472">Membrane</keyword>
<comment type="subcellular location">
    <subcellularLocation>
        <location evidence="1 7">Cell membrane</location>
        <topology evidence="1 7">Multi-pass membrane protein</topology>
    </subcellularLocation>
</comment>
<feature type="transmembrane region" description="Helical" evidence="7">
    <location>
        <begin position="6"/>
        <end position="24"/>
    </location>
</feature>
<comment type="caution">
    <text evidence="7">Lacks conserved residue(s) required for the propagation of feature annotation.</text>
</comment>
<evidence type="ECO:0000256" key="5">
    <source>
        <dbReference type="ARBA" id="ARBA00022989"/>
    </source>
</evidence>
<organism evidence="8 9">
    <name type="scientific">Aureimonas glaciei</name>
    <dbReference type="NCBI Taxonomy" id="1776957"/>
    <lineage>
        <taxon>Bacteria</taxon>
        <taxon>Pseudomonadati</taxon>
        <taxon>Pseudomonadota</taxon>
        <taxon>Alphaproteobacteria</taxon>
        <taxon>Hyphomicrobiales</taxon>
        <taxon>Aurantimonadaceae</taxon>
        <taxon>Aureimonas</taxon>
    </lineage>
</organism>
<feature type="transmembrane region" description="Helical" evidence="7">
    <location>
        <begin position="31"/>
        <end position="53"/>
    </location>
</feature>
<dbReference type="GO" id="GO:0005886">
    <property type="term" value="C:plasma membrane"/>
    <property type="evidence" value="ECO:0007669"/>
    <property type="project" value="UniProtKB-SubCell"/>
</dbReference>
<keyword evidence="4 7" id="KW-0812">Transmembrane</keyword>
<keyword evidence="5 7" id="KW-1133">Transmembrane helix</keyword>
<dbReference type="EMBL" id="BMJJ01000015">
    <property type="protein sequence ID" value="GGD39584.1"/>
    <property type="molecule type" value="Genomic_DNA"/>
</dbReference>
<evidence type="ECO:0000256" key="3">
    <source>
        <dbReference type="ARBA" id="ARBA00022475"/>
    </source>
</evidence>
<feature type="transmembrane region" description="Helical" evidence="7">
    <location>
        <begin position="59"/>
        <end position="81"/>
    </location>
</feature>
<dbReference type="InterPro" id="IPR002771">
    <property type="entry name" value="Multi_antbiot-R_MarC"/>
</dbReference>
<dbReference type="Proteomes" id="UP000613160">
    <property type="component" value="Unassembled WGS sequence"/>
</dbReference>
<protein>
    <recommendedName>
        <fullName evidence="7">UPF0056 membrane protein</fullName>
    </recommendedName>
</protein>
<evidence type="ECO:0000256" key="4">
    <source>
        <dbReference type="ARBA" id="ARBA00022692"/>
    </source>
</evidence>
<comment type="similarity">
    <text evidence="2 7">Belongs to the UPF0056 (MarC) family.</text>
</comment>
<evidence type="ECO:0000313" key="9">
    <source>
        <dbReference type="Proteomes" id="UP000613160"/>
    </source>
</evidence>
<comment type="caution">
    <text evidence="8">The sequence shown here is derived from an EMBL/GenBank/DDBJ whole genome shotgun (WGS) entry which is preliminary data.</text>
</comment>
<dbReference type="Pfam" id="PF01914">
    <property type="entry name" value="MarC"/>
    <property type="match status" value="1"/>
</dbReference>
<evidence type="ECO:0000256" key="2">
    <source>
        <dbReference type="ARBA" id="ARBA00009784"/>
    </source>
</evidence>
<sequence length="82" mass="8801">MTLFVILDPLGLLPLFLTLTPGASPRQRRRIALKASLIAGAILLVFGLFGLAILDGLGITLGAFRVAGGLFLFWIGFELVFE</sequence>
<name>A0A916YCW5_9HYPH</name>
<dbReference type="PANTHER" id="PTHR33508:SF1">
    <property type="entry name" value="UPF0056 MEMBRANE PROTEIN YHCE"/>
    <property type="match status" value="1"/>
</dbReference>
<gene>
    <name evidence="8" type="ORF">GCM10011335_47850</name>
</gene>
<accession>A0A916YCW5</accession>
<evidence type="ECO:0000313" key="8">
    <source>
        <dbReference type="EMBL" id="GGD39584.1"/>
    </source>
</evidence>
<evidence type="ECO:0000256" key="7">
    <source>
        <dbReference type="RuleBase" id="RU362048"/>
    </source>
</evidence>
<evidence type="ECO:0000256" key="6">
    <source>
        <dbReference type="ARBA" id="ARBA00023136"/>
    </source>
</evidence>
<dbReference type="PANTHER" id="PTHR33508">
    <property type="entry name" value="UPF0056 MEMBRANE PROTEIN YHCE"/>
    <property type="match status" value="1"/>
</dbReference>
<reference evidence="8" key="2">
    <citation type="submission" date="2020-09" db="EMBL/GenBank/DDBJ databases">
        <authorList>
            <person name="Sun Q."/>
            <person name="Zhou Y."/>
        </authorList>
    </citation>
    <scope>NUCLEOTIDE SEQUENCE</scope>
    <source>
        <strain evidence="8">CGMCC 1.15493</strain>
    </source>
</reference>
<reference evidence="8" key="1">
    <citation type="journal article" date="2014" name="Int. J. Syst. Evol. Microbiol.">
        <title>Complete genome sequence of Corynebacterium casei LMG S-19264T (=DSM 44701T), isolated from a smear-ripened cheese.</title>
        <authorList>
            <consortium name="US DOE Joint Genome Institute (JGI-PGF)"/>
            <person name="Walter F."/>
            <person name="Albersmeier A."/>
            <person name="Kalinowski J."/>
            <person name="Ruckert C."/>
        </authorList>
    </citation>
    <scope>NUCLEOTIDE SEQUENCE</scope>
    <source>
        <strain evidence="8">CGMCC 1.15493</strain>
    </source>
</reference>
<proteinExistence type="inferred from homology"/>
<dbReference type="AlphaFoldDB" id="A0A916YCW5"/>